<feature type="region of interest" description="Disordered" evidence="6">
    <location>
        <begin position="65"/>
        <end position="84"/>
    </location>
</feature>
<keyword evidence="5" id="KW-0378">Hydrolase</keyword>
<organism evidence="9 10">
    <name type="scientific">Staphylococcus casei</name>
    <dbReference type="NCBI Taxonomy" id="201828"/>
    <lineage>
        <taxon>Bacteria</taxon>
        <taxon>Bacillati</taxon>
        <taxon>Bacillota</taxon>
        <taxon>Bacilli</taxon>
        <taxon>Bacillales</taxon>
        <taxon>Staphylococcaceae</taxon>
        <taxon>Staphylococcus</taxon>
    </lineage>
</organism>
<evidence type="ECO:0000256" key="6">
    <source>
        <dbReference type="SAM" id="MobiDB-lite"/>
    </source>
</evidence>
<feature type="transmembrane region" description="Helical" evidence="7">
    <location>
        <begin position="649"/>
        <end position="669"/>
    </location>
</feature>
<keyword evidence="5" id="KW-0645">Protease</keyword>
<proteinExistence type="inferred from homology"/>
<evidence type="ECO:0000256" key="7">
    <source>
        <dbReference type="SAM" id="Phobius"/>
    </source>
</evidence>
<dbReference type="Pfam" id="PF01551">
    <property type="entry name" value="Peptidase_M23"/>
    <property type="match status" value="1"/>
</dbReference>
<sequence>MADEIKGFTIDLGLDTSDIDRGMANLQRKLKTADAQMKANLSTFDKAEKSIDKFETEIEGLNKKLTQQGRASEQSQKKLDQLRNSQDKLSDKLKESAVNAQNAKKRYDSLSNTYEKMNNELKKHQANVKSAQNAQKQMQNTVTALSAKMKNAKSSVDELQDEFNQLSESGKASKQEMISLGNQLAKAKVQYNSLSNAVDSAKQDLNESKIATANAKNELQNFSDANKEAMVSAKTAMTEAKKEASNAERSYASLNNEVGQLPSKIDKAEKEVYENALAYNVLQNRIDETNDELSELQRKQTIIGGIGIAASAMGQRWEEVNDKINKIGNSFRNVGYVVKGIAMGGLVANISTIIPVAGSAVSAIAGIGGATSAATGGAIGLGGAYSVALGGIMSFTGQATTALKMLEDSEIRVTNEIRNYQTALSGLQNQWKDLVKANQAAIFNTMTNGINIARIALTKLTPFITQTTNKIASASKEMRNWVTSSENAQNAFKLINNIGPPIFQNLLNAAMRVGDGITHIFTQFGPLFSWTGKGIESLANKFNTWANSASTDKGIASFIEYTKTNLPIVGQIFGNVFSGIVSLFQAFSGHSHDVLVGMQGVTKTFKDWAANLSSTEGFKNFIAYLNENGPKVWQLLKNIGNIIVGLVKGMAPVGSVMLSITTVITGFIAKGATANNTMGMMTGILTDVGGALAAIIPMWGVYRTVMGGVSIATGVARVATVVYREVMSAAQTTALAYMYATKGLTVSQMGQAVKTKAAAVAQGIWNGVVSTAKSIANGYRYAIVALTTSQTTQAIKSKIATAATVVWTGVTKAAALATRGLGLALRFMTGPIGLVITAIGALVAGIMYLWKNNEGFRNAVITAWNGIKAAAIAVFGFIKPYIIAIWNGIKTVSIAIWNGLKIAAIATWNAIKFAIQNPIQALKIVLSSIWNGIKYVAVAVWNDLKTAVLAIIRGWIAIAKAYFNAWKAVLSALWNGIKYVAITVWNAIKNSVINIIRTLINTSKSILNSIKSAVSSAFNGAKNISIKIWTTIKNNVVRLAKNIWNGVKNAFNGLKRTVISIFNSIKSFTIKVWNAIKNKIISLAKGLWNGVRGAFNVLSKGVRSIFNGVKNFAVKVWTSIKNSVVSRAKALWNGVKNHFNSLNKSVKNIFNSIKSFSIRLWNAIKDRITSIAKRLWNSVKNIFNNMKNGISSISSKIRNSLVDSWKIIKVKVTNLASGLWNKVRGTFNNMKDGLKNIIGTIKGHITGMVDAVKSGLNGLIKGLNWVGGKLGLPKIPKLSTGTQVINRQVKTTGDGALKQGTMAVVGDKGPGNGKGKDGRREMIRYPNGRTALTPAKDTTTFLPKGSSVINGTTTQKMLSTGTMPQFNTGTVDLPQFSLGSWVKDKAINTGKWVGNSAKKAYTKVKEAVGGGAKWLGGKVKDVMDYMDNPGKLLDLALQAFNVDFSQFKDDNLVGQMTKAGWKKIKSAAIQWIKSGMEAQVGDGSVFDGFRVLQPYSAPPKKPNPNYPFNGGVHHGVDYDTPTGTPIKTPMDGRVRKWYDNYGGGNAITVSKGKTHLWFMHLQEQLRKTGEQVKAGQLIGKSGNTGSMTNYRHLHFQVNEGGESNSNSTDPIPWLKKNGKGGSSGSKPAKQWIPEIKRAAKQMKVNLSNGELNGIVAQIQRESNGNAGVTQGNIGDINNLRGTPAKGLLQYVPSTFKAYAVKGHNNITSGYDQLLAFFNNSNWRRNLPYGRSGWGPTGSRRFATGGLIKDSGWYNIAESGYPEWVIPTDPSKRNDAMKLLALAAQDIQGGKSTTGNKRPNQLGKAPKSTNDNAMLNKVVEQQATQISQMQQAIDYLAQLVSSTINIEQQPKGFNTDDVTQAMGKKQRIRGYNYGL</sequence>
<comment type="cofactor">
    <cofactor evidence="2">
        <name>Zn(2+)</name>
        <dbReference type="ChEBI" id="CHEBI:29105"/>
    </cofactor>
</comment>
<keyword evidence="7" id="KW-1133">Transmembrane helix</keyword>
<evidence type="ECO:0000256" key="2">
    <source>
        <dbReference type="ARBA" id="ARBA00001947"/>
    </source>
</evidence>
<evidence type="ECO:0000313" key="9">
    <source>
        <dbReference type="EMBL" id="WZG09571.1"/>
    </source>
</evidence>
<keyword evidence="7" id="KW-0472">Membrane</keyword>
<dbReference type="CDD" id="cd12797">
    <property type="entry name" value="M23_peptidase"/>
    <property type="match status" value="1"/>
</dbReference>
<keyword evidence="5" id="KW-0482">Metalloprotease</keyword>
<evidence type="ECO:0000256" key="1">
    <source>
        <dbReference type="ARBA" id="ARBA00001667"/>
    </source>
</evidence>
<dbReference type="Gene3D" id="2.70.70.10">
    <property type="entry name" value="Glucose Permease (Domain IIA)"/>
    <property type="match status" value="1"/>
</dbReference>
<dbReference type="SUPFAM" id="SSF53955">
    <property type="entry name" value="Lysozyme-like"/>
    <property type="match status" value="1"/>
</dbReference>
<dbReference type="Gene3D" id="1.20.120.20">
    <property type="entry name" value="Apolipoprotein"/>
    <property type="match status" value="2"/>
</dbReference>
<reference evidence="9 10" key="1">
    <citation type="journal article" date="2024" name="ISME J.">
        <title>Staphylococcus epidermidis bacteriocin A37 kills natural competitors with a unique mechanism of action.</title>
        <authorList>
            <person name="Puls J.S."/>
            <person name="Winnerling B."/>
            <person name="Power J.J."/>
            <person name="Kruger A.M."/>
            <person name="Brajtenbach D."/>
            <person name="Johnson M."/>
            <person name="Bilici K."/>
            <person name="Camus L."/>
            <person name="Fliesswasser T."/>
            <person name="Schneider T."/>
            <person name="Sahl H.G."/>
            <person name="Ghosal D."/>
            <person name="Kubitscheck U."/>
            <person name="Heilbronner S."/>
            <person name="Grein F."/>
        </authorList>
    </citation>
    <scope>NUCLEOTIDE SEQUENCE [LARGE SCALE GENOMIC DNA]</scope>
    <source>
        <strain evidence="9 10">SCK7</strain>
    </source>
</reference>
<evidence type="ECO:0000256" key="5">
    <source>
        <dbReference type="ARBA" id="ARBA00023049"/>
    </source>
</evidence>
<dbReference type="Gene3D" id="1.20.5.170">
    <property type="match status" value="1"/>
</dbReference>
<comment type="catalytic activity">
    <reaction evidence="1">
        <text>Hydrolysis of the -Gly-|-Gly- bond in the pentaglycine inter-peptide link joining staphylococcal cell wall peptidoglycans.</text>
        <dbReference type="EC" id="3.4.24.75"/>
    </reaction>
</comment>
<gene>
    <name evidence="9" type="ORF">SHJJP9002_001533</name>
</gene>
<feature type="transmembrane region" description="Helical" evidence="7">
    <location>
        <begin position="827"/>
        <end position="850"/>
    </location>
</feature>
<feature type="compositionally biased region" description="Basic and acidic residues" evidence="6">
    <location>
        <begin position="75"/>
        <end position="84"/>
    </location>
</feature>
<comment type="similarity">
    <text evidence="3">Belongs to the peptidase M23B family.</text>
</comment>
<dbReference type="PANTHER" id="PTHR37813:SF1">
    <property type="entry name" value="FELS-2 PROPHAGE PROTEIN"/>
    <property type="match status" value="1"/>
</dbReference>
<feature type="compositionally biased region" description="Polar residues" evidence="6">
    <location>
        <begin position="65"/>
        <end position="74"/>
    </location>
</feature>
<protein>
    <recommendedName>
        <fullName evidence="4">lysostaphin</fullName>
        <ecNumber evidence="4">3.4.24.75</ecNumber>
    </recommendedName>
</protein>
<dbReference type="SUPFAM" id="SSF57997">
    <property type="entry name" value="Tropomyosin"/>
    <property type="match status" value="1"/>
</dbReference>
<evidence type="ECO:0000259" key="8">
    <source>
        <dbReference type="Pfam" id="PF01551"/>
    </source>
</evidence>
<accession>A0ABZ2WC27</accession>
<evidence type="ECO:0000313" key="10">
    <source>
        <dbReference type="Proteomes" id="UP001468345"/>
    </source>
</evidence>
<dbReference type="Proteomes" id="UP001468345">
    <property type="component" value="Chromosome"/>
</dbReference>
<dbReference type="CDD" id="cd13402">
    <property type="entry name" value="LT_TF-like"/>
    <property type="match status" value="1"/>
</dbReference>
<feature type="domain" description="M23ase beta-sheet core" evidence="8">
    <location>
        <begin position="1512"/>
        <end position="1602"/>
    </location>
</feature>
<evidence type="ECO:0000256" key="3">
    <source>
        <dbReference type="ARBA" id="ARBA00006646"/>
    </source>
</evidence>
<dbReference type="SUPFAM" id="SSF51261">
    <property type="entry name" value="Duplicated hybrid motif"/>
    <property type="match status" value="1"/>
</dbReference>
<feature type="region of interest" description="Disordered" evidence="6">
    <location>
        <begin position="1787"/>
        <end position="1810"/>
    </location>
</feature>
<dbReference type="InterPro" id="IPR023346">
    <property type="entry name" value="Lysozyme-like_dom_sf"/>
</dbReference>
<dbReference type="EC" id="3.4.24.75" evidence="4"/>
<dbReference type="RefSeq" id="WP_341636377.1">
    <property type="nucleotide sequence ID" value="NZ_CP133006.1"/>
</dbReference>
<dbReference type="InterPro" id="IPR016047">
    <property type="entry name" value="M23ase_b-sheet_dom"/>
</dbReference>
<dbReference type="EMBL" id="CP133006">
    <property type="protein sequence ID" value="WZG09571.1"/>
    <property type="molecule type" value="Genomic_DNA"/>
</dbReference>
<keyword evidence="7" id="KW-0812">Transmembrane</keyword>
<keyword evidence="10" id="KW-1185">Reference proteome</keyword>
<feature type="compositionally biased region" description="Polar residues" evidence="6">
    <location>
        <begin position="1789"/>
        <end position="1798"/>
    </location>
</feature>
<dbReference type="InterPro" id="IPR011055">
    <property type="entry name" value="Dup_hybrid_motif"/>
</dbReference>
<feature type="region of interest" description="Disordered" evidence="6">
    <location>
        <begin position="1598"/>
        <end position="1628"/>
    </location>
</feature>
<feature type="transmembrane region" description="Helical" evidence="7">
    <location>
        <begin position="681"/>
        <end position="699"/>
    </location>
</feature>
<name>A0ABZ2WC27_9STAP</name>
<dbReference type="PANTHER" id="PTHR37813">
    <property type="entry name" value="FELS-2 PROPHAGE PROTEIN"/>
    <property type="match status" value="1"/>
</dbReference>
<evidence type="ECO:0000256" key="4">
    <source>
        <dbReference type="ARBA" id="ARBA00012322"/>
    </source>
</evidence>